<keyword evidence="3" id="KW-0677">Repeat</keyword>
<evidence type="ECO:0000256" key="4">
    <source>
        <dbReference type="ARBA" id="ARBA00023242"/>
    </source>
</evidence>
<dbReference type="FunFam" id="1.20.1160.11:FF:000003">
    <property type="entry name" value="Paired amphipathic helix SIN3-like protein"/>
    <property type="match status" value="1"/>
</dbReference>
<accession>A0AAX6HD48</accession>
<dbReference type="GO" id="GO:0000118">
    <property type="term" value="C:histone deacetylase complex"/>
    <property type="evidence" value="ECO:0007669"/>
    <property type="project" value="TreeGrafter"/>
</dbReference>
<dbReference type="PROSITE" id="PS51477">
    <property type="entry name" value="PAH"/>
    <property type="match status" value="2"/>
</dbReference>
<evidence type="ECO:0000313" key="7">
    <source>
        <dbReference type="EMBL" id="KAJ6838537.1"/>
    </source>
</evidence>
<keyword evidence="4 5" id="KW-0539">Nucleus</keyword>
<evidence type="ECO:0000256" key="1">
    <source>
        <dbReference type="ARBA" id="ARBA00004123"/>
    </source>
</evidence>
<reference evidence="7" key="2">
    <citation type="submission" date="2023-04" db="EMBL/GenBank/DDBJ databases">
        <authorList>
            <person name="Bruccoleri R.E."/>
            <person name="Oakeley E.J."/>
            <person name="Faust A.-M."/>
            <person name="Dessus-Babus S."/>
            <person name="Altorfer M."/>
            <person name="Burckhardt D."/>
            <person name="Oertli M."/>
            <person name="Naumann U."/>
            <person name="Petersen F."/>
            <person name="Wong J."/>
        </authorList>
    </citation>
    <scope>NUCLEOTIDE SEQUENCE</scope>
    <source>
        <strain evidence="7">GSM-AAB239-AS_SAM_17_03QT</strain>
        <tissue evidence="7">Leaf</tissue>
    </source>
</reference>
<reference evidence="7" key="1">
    <citation type="journal article" date="2023" name="GigaByte">
        <title>Genome assembly of the bearded iris, Iris pallida Lam.</title>
        <authorList>
            <person name="Bruccoleri R.E."/>
            <person name="Oakeley E.J."/>
            <person name="Faust A.M.E."/>
            <person name="Altorfer M."/>
            <person name="Dessus-Babus S."/>
            <person name="Burckhardt D."/>
            <person name="Oertli M."/>
            <person name="Naumann U."/>
            <person name="Petersen F."/>
            <person name="Wong J."/>
        </authorList>
    </citation>
    <scope>NUCLEOTIDE SEQUENCE</scope>
    <source>
        <strain evidence="7">GSM-AAB239-AS_SAM_17_03QT</strain>
    </source>
</reference>
<dbReference type="AlphaFoldDB" id="A0AAX6HD48"/>
<dbReference type="GO" id="GO:0000785">
    <property type="term" value="C:chromatin"/>
    <property type="evidence" value="ECO:0007669"/>
    <property type="project" value="TreeGrafter"/>
</dbReference>
<comment type="caution">
    <text evidence="7">The sequence shown here is derived from an EMBL/GenBank/DDBJ whole genome shotgun (WGS) entry which is preliminary data.</text>
</comment>
<keyword evidence="2" id="KW-0678">Repressor</keyword>
<dbReference type="Pfam" id="PF02671">
    <property type="entry name" value="PAH"/>
    <property type="match status" value="2"/>
</dbReference>
<gene>
    <name evidence="7" type="ORF">M6B38_317940</name>
</gene>
<proteinExistence type="predicted"/>
<organism evidence="7 8">
    <name type="scientific">Iris pallida</name>
    <name type="common">Sweet iris</name>
    <dbReference type="NCBI Taxonomy" id="29817"/>
    <lineage>
        <taxon>Eukaryota</taxon>
        <taxon>Viridiplantae</taxon>
        <taxon>Streptophyta</taxon>
        <taxon>Embryophyta</taxon>
        <taxon>Tracheophyta</taxon>
        <taxon>Spermatophyta</taxon>
        <taxon>Magnoliopsida</taxon>
        <taxon>Liliopsida</taxon>
        <taxon>Asparagales</taxon>
        <taxon>Iridaceae</taxon>
        <taxon>Iridoideae</taxon>
        <taxon>Irideae</taxon>
        <taxon>Iris</taxon>
    </lineage>
</organism>
<dbReference type="Proteomes" id="UP001140949">
    <property type="component" value="Unassembled WGS sequence"/>
</dbReference>
<sequence length="307" mass="35611">MGSQVKRANGSGPDPFGQTHMSASAAAASNAAMLTTNDALQYLKAVKDIFQDKKEKYDQFLEVMKDFKSQRIDTAGVILRVKDLFKGHRDLILGFNTFLPKGYEIKLPEKKKPVEFEEAISFVNKIKNRFHADEHVYKSFLDILNMYRRESKSIEEVYQEVAILFQHHVDLLEEFTHFLPDTTGAVGQHVLSGRGFMRQERSSVITPTMPVMRHSHMEKKEIAYNTHSERGLSVDRPDPDHDGHHQHSEKEKDKKEERDRRDRERDEKDLEHDNRDLDNGQHKHIKHSRKWACVKIPFLSVFCCVGN</sequence>
<comment type="subcellular location">
    <subcellularLocation>
        <location evidence="1 5">Nucleus</location>
    </subcellularLocation>
</comment>
<dbReference type="SUPFAM" id="SSF47762">
    <property type="entry name" value="PAH2 domain"/>
    <property type="match status" value="2"/>
</dbReference>
<dbReference type="PANTHER" id="PTHR12346">
    <property type="entry name" value="SIN3B-RELATED"/>
    <property type="match status" value="1"/>
</dbReference>
<dbReference type="GO" id="GO:0000122">
    <property type="term" value="P:negative regulation of transcription by RNA polymerase II"/>
    <property type="evidence" value="ECO:0007669"/>
    <property type="project" value="TreeGrafter"/>
</dbReference>
<evidence type="ECO:0000256" key="6">
    <source>
        <dbReference type="SAM" id="MobiDB-lite"/>
    </source>
</evidence>
<evidence type="ECO:0000256" key="2">
    <source>
        <dbReference type="ARBA" id="ARBA00022491"/>
    </source>
</evidence>
<feature type="compositionally biased region" description="Basic and acidic residues" evidence="6">
    <location>
        <begin position="229"/>
        <end position="281"/>
    </location>
</feature>
<name>A0AAX6HD48_IRIPA</name>
<dbReference type="InterPro" id="IPR036600">
    <property type="entry name" value="PAH_sf"/>
</dbReference>
<dbReference type="PANTHER" id="PTHR12346:SF0">
    <property type="entry name" value="SIN3A, ISOFORM G"/>
    <property type="match status" value="1"/>
</dbReference>
<dbReference type="InterPro" id="IPR003822">
    <property type="entry name" value="PAH"/>
</dbReference>
<protein>
    <submittedName>
        <fullName evidence="7">Paired amphipathic helix protein Sin3-like 4</fullName>
    </submittedName>
</protein>
<dbReference type="InterPro" id="IPR039774">
    <property type="entry name" value="Sin3-like"/>
</dbReference>
<evidence type="ECO:0000256" key="3">
    <source>
        <dbReference type="ARBA" id="ARBA00022737"/>
    </source>
</evidence>
<dbReference type="Gene3D" id="1.20.1160.11">
    <property type="entry name" value="Paired amphipathic helix"/>
    <property type="match status" value="2"/>
</dbReference>
<keyword evidence="8" id="KW-1185">Reference proteome</keyword>
<dbReference type="FunFam" id="1.20.1160.11:FF:000001">
    <property type="entry name" value="Paired amphipathic helix protein Sin3"/>
    <property type="match status" value="1"/>
</dbReference>
<feature type="region of interest" description="Disordered" evidence="6">
    <location>
        <begin position="229"/>
        <end position="286"/>
    </location>
</feature>
<dbReference type="GO" id="GO:0003714">
    <property type="term" value="F:transcription corepressor activity"/>
    <property type="evidence" value="ECO:0007669"/>
    <property type="project" value="InterPro"/>
</dbReference>
<feature type="region of interest" description="Disordered" evidence="6">
    <location>
        <begin position="1"/>
        <end position="21"/>
    </location>
</feature>
<evidence type="ECO:0000313" key="8">
    <source>
        <dbReference type="Proteomes" id="UP001140949"/>
    </source>
</evidence>
<evidence type="ECO:0000256" key="5">
    <source>
        <dbReference type="PROSITE-ProRule" id="PRU00810"/>
    </source>
</evidence>
<dbReference type="EMBL" id="JANAVB010010600">
    <property type="protein sequence ID" value="KAJ6838537.1"/>
    <property type="molecule type" value="Genomic_DNA"/>
</dbReference>